<dbReference type="EMBL" id="BSXT01005558">
    <property type="protein sequence ID" value="GMF60881.1"/>
    <property type="molecule type" value="Genomic_DNA"/>
</dbReference>
<sequence length="108" mass="12379">MSASNTSLGRPLVHPSARGIADSVGLDRRGRVYRDQYALAAERHVDYPGAPRLPPRCAVRGSRYPPDAEGRHTGTGQCDRWEEAEDWQRQRRALEWVEWELAEVRHKM</sequence>
<organism evidence="1 2">
    <name type="scientific">Phytophthora fragariaefolia</name>
    <dbReference type="NCBI Taxonomy" id="1490495"/>
    <lineage>
        <taxon>Eukaryota</taxon>
        <taxon>Sar</taxon>
        <taxon>Stramenopiles</taxon>
        <taxon>Oomycota</taxon>
        <taxon>Peronosporomycetes</taxon>
        <taxon>Peronosporales</taxon>
        <taxon>Peronosporaceae</taxon>
        <taxon>Phytophthora</taxon>
    </lineage>
</organism>
<reference evidence="1" key="1">
    <citation type="submission" date="2023-04" db="EMBL/GenBank/DDBJ databases">
        <title>Phytophthora fragariaefolia NBRC 109709.</title>
        <authorList>
            <person name="Ichikawa N."/>
            <person name="Sato H."/>
            <person name="Tonouchi N."/>
        </authorList>
    </citation>
    <scope>NUCLEOTIDE SEQUENCE</scope>
    <source>
        <strain evidence="1">NBRC 109709</strain>
    </source>
</reference>
<dbReference type="AlphaFoldDB" id="A0A9W6YFD1"/>
<evidence type="ECO:0000313" key="2">
    <source>
        <dbReference type="Proteomes" id="UP001165121"/>
    </source>
</evidence>
<proteinExistence type="predicted"/>
<dbReference type="Proteomes" id="UP001165121">
    <property type="component" value="Unassembled WGS sequence"/>
</dbReference>
<evidence type="ECO:0000313" key="1">
    <source>
        <dbReference type="EMBL" id="GMF60881.1"/>
    </source>
</evidence>
<name>A0A9W6YFD1_9STRA</name>
<gene>
    <name evidence="1" type="ORF">Pfra01_002647000</name>
</gene>
<comment type="caution">
    <text evidence="1">The sequence shown here is derived from an EMBL/GenBank/DDBJ whole genome shotgun (WGS) entry which is preliminary data.</text>
</comment>
<keyword evidence="2" id="KW-1185">Reference proteome</keyword>
<accession>A0A9W6YFD1</accession>
<protein>
    <submittedName>
        <fullName evidence="1">Unnamed protein product</fullName>
    </submittedName>
</protein>